<dbReference type="RefSeq" id="WP_249318123.1">
    <property type="nucleotide sequence ID" value="NZ_JACRSN010000002.1"/>
</dbReference>
<evidence type="ECO:0000313" key="3">
    <source>
        <dbReference type="EMBL" id="MBC8532868.1"/>
    </source>
</evidence>
<organism evidence="3 4">
    <name type="scientific">Yeguia hominis</name>
    <dbReference type="NCBI Taxonomy" id="2763662"/>
    <lineage>
        <taxon>Bacteria</taxon>
        <taxon>Bacillati</taxon>
        <taxon>Bacillota</taxon>
        <taxon>Clostridia</taxon>
        <taxon>Eubacteriales</taxon>
        <taxon>Yeguiaceae</taxon>
        <taxon>Yeguia</taxon>
    </lineage>
</organism>
<feature type="domain" description="Gfo/Idh/MocA-like oxidoreductase N-terminal" evidence="1">
    <location>
        <begin position="9"/>
        <end position="121"/>
    </location>
</feature>
<reference evidence="3" key="1">
    <citation type="submission" date="2020-08" db="EMBL/GenBank/DDBJ databases">
        <title>Genome public.</title>
        <authorList>
            <person name="Liu C."/>
            <person name="Sun Q."/>
        </authorList>
    </citation>
    <scope>NUCLEOTIDE SEQUENCE</scope>
    <source>
        <strain evidence="3">NSJ-40</strain>
    </source>
</reference>
<gene>
    <name evidence="3" type="ORF">IAG03_02375</name>
</gene>
<evidence type="ECO:0000313" key="4">
    <source>
        <dbReference type="Proteomes" id="UP000651482"/>
    </source>
</evidence>
<keyword evidence="4" id="KW-1185">Reference proteome</keyword>
<dbReference type="InterPro" id="IPR036291">
    <property type="entry name" value="NAD(P)-bd_dom_sf"/>
</dbReference>
<dbReference type="InterPro" id="IPR000683">
    <property type="entry name" value="Gfo/Idh/MocA-like_OxRdtase_N"/>
</dbReference>
<comment type="caution">
    <text evidence="3">The sequence shown here is derived from an EMBL/GenBank/DDBJ whole genome shotgun (WGS) entry which is preliminary data.</text>
</comment>
<dbReference type="PANTHER" id="PTHR43377:SF1">
    <property type="entry name" value="BILIVERDIN REDUCTASE A"/>
    <property type="match status" value="1"/>
</dbReference>
<dbReference type="Pfam" id="PF22725">
    <property type="entry name" value="GFO_IDH_MocA_C3"/>
    <property type="match status" value="1"/>
</dbReference>
<dbReference type="GO" id="GO:0000166">
    <property type="term" value="F:nucleotide binding"/>
    <property type="evidence" value="ECO:0007669"/>
    <property type="project" value="InterPro"/>
</dbReference>
<dbReference type="SUPFAM" id="SSF55347">
    <property type="entry name" value="Glyceraldehyde-3-phosphate dehydrogenase-like, C-terminal domain"/>
    <property type="match status" value="1"/>
</dbReference>
<dbReference type="EMBL" id="JACRSN010000002">
    <property type="protein sequence ID" value="MBC8532868.1"/>
    <property type="molecule type" value="Genomic_DNA"/>
</dbReference>
<evidence type="ECO:0000259" key="1">
    <source>
        <dbReference type="Pfam" id="PF01408"/>
    </source>
</evidence>
<dbReference type="Gene3D" id="3.40.50.720">
    <property type="entry name" value="NAD(P)-binding Rossmann-like Domain"/>
    <property type="match status" value="1"/>
</dbReference>
<sequence>MNKQRLLQIGLGSFGKNWFQNILPYSKEVEVCGVVTSNAEKGAWAQKIAGLSADQIFADYREAIRVLQPDLCLIVTPPETHREYAVYALEHGVRVLCEKPIAASEADAEAMRAVSEKTGIPLAIAENYRYFQILRRAQALVSAGKIGRLDSVRFDFRMHHEIENYHTKMRHPLLLDISVHHFDTIRFVTGLEAESVDITTWDPAWSIYVSNSCATAELTMQSGVHVSYCASLCSYKSSTTWMGDWHIEGESGMIEIRGNTLTLTTAAGAVSEDFPESDNSILSMLDQIAADFAAGRTAENAIQNNLRSYRLAMRAIDSADRGTRVFL</sequence>
<name>A0A926D705_9FIRM</name>
<dbReference type="PANTHER" id="PTHR43377">
    <property type="entry name" value="BILIVERDIN REDUCTASE A"/>
    <property type="match status" value="1"/>
</dbReference>
<dbReference type="Pfam" id="PF01408">
    <property type="entry name" value="GFO_IDH_MocA"/>
    <property type="match status" value="1"/>
</dbReference>
<dbReference type="AlphaFoldDB" id="A0A926D705"/>
<accession>A0A926D705</accession>
<dbReference type="InterPro" id="IPR055170">
    <property type="entry name" value="GFO_IDH_MocA-like_dom"/>
</dbReference>
<dbReference type="SUPFAM" id="SSF51735">
    <property type="entry name" value="NAD(P)-binding Rossmann-fold domains"/>
    <property type="match status" value="1"/>
</dbReference>
<dbReference type="Gene3D" id="3.30.360.10">
    <property type="entry name" value="Dihydrodipicolinate Reductase, domain 2"/>
    <property type="match status" value="1"/>
</dbReference>
<dbReference type="InterPro" id="IPR051450">
    <property type="entry name" value="Gfo/Idh/MocA_Oxidoreductases"/>
</dbReference>
<evidence type="ECO:0000259" key="2">
    <source>
        <dbReference type="Pfam" id="PF22725"/>
    </source>
</evidence>
<feature type="domain" description="GFO/IDH/MocA-like oxidoreductase" evidence="2">
    <location>
        <begin position="135"/>
        <end position="255"/>
    </location>
</feature>
<dbReference type="Proteomes" id="UP000651482">
    <property type="component" value="Unassembled WGS sequence"/>
</dbReference>
<proteinExistence type="predicted"/>
<protein>
    <submittedName>
        <fullName evidence="3">Gfo/Idh/MocA family oxidoreductase</fullName>
    </submittedName>
</protein>